<keyword evidence="2" id="KW-0624">Polysaccharide degradation</keyword>
<evidence type="ECO:0000256" key="3">
    <source>
        <dbReference type="SAM" id="SignalP"/>
    </source>
</evidence>
<evidence type="ECO:0000256" key="1">
    <source>
        <dbReference type="ARBA" id="ARBA00005519"/>
    </source>
</evidence>
<keyword evidence="3" id="KW-0732">Signal</keyword>
<feature type="chain" id="PRO_5004101748" evidence="3">
    <location>
        <begin position="21"/>
        <end position="242"/>
    </location>
</feature>
<evidence type="ECO:0000313" key="4">
    <source>
        <dbReference type="EMBL" id="AGC24033.1"/>
    </source>
</evidence>
<dbReference type="InterPro" id="IPR013319">
    <property type="entry name" value="GH11/12"/>
</dbReference>
<evidence type="ECO:0000256" key="2">
    <source>
        <dbReference type="RuleBase" id="RU361163"/>
    </source>
</evidence>
<accession>M9PK16</accession>
<sequence length="242" mass="25935">MKLTFLSSIVAAFLATSAAAIPLNKRAEMCGQWDTTSAGPYTVYNNLWGEGSATSGSQCTSVNSIDGNVLSWSTSWSWAGGQYNVKSYANAELKFDAVKLSSVSSIPFQWSWSYSGSNIVADVAFDLWTSTANTSDFEIEIMVWLAAIGGAGPIGDSVGTFSYGGYTWNLHKGNNGSNDVYSFVATEQIKSIKSDLLPFFKHLIDSGYISSSQYLRAVQAGTEPFLGSNAKLVTSSYSVSVN</sequence>
<reference evidence="4" key="1">
    <citation type="journal article" date="2013" name="Appl. Microbiol. Biotechnol.">
        <title>Characterization of two novel family 12 xyloglucanases from the thermophilic Rhizomucor miehei.</title>
        <authorList>
            <person name="Song S."/>
            <person name="Tang Y."/>
            <person name="Yang S."/>
            <person name="Yan Q."/>
            <person name="Zhou P."/>
            <person name="Jiang Z."/>
        </authorList>
    </citation>
    <scope>NUCLEOTIDE SEQUENCE</scope>
    <source>
        <strain evidence="4">CAU432</strain>
    </source>
</reference>
<dbReference type="EMBL" id="JQ901460">
    <property type="protein sequence ID" value="AGC24033.1"/>
    <property type="molecule type" value="mRNA"/>
</dbReference>
<keyword evidence="2" id="KW-0119">Carbohydrate metabolism</keyword>
<dbReference type="EC" id="3.2.1.151" evidence="4"/>
<dbReference type="InterPro" id="IPR002594">
    <property type="entry name" value="GH12"/>
</dbReference>
<dbReference type="PANTHER" id="PTHR34002">
    <property type="entry name" value="BLR1656 PROTEIN"/>
    <property type="match status" value="1"/>
</dbReference>
<organism evidence="4">
    <name type="scientific">Rhizomucor miehei</name>
    <dbReference type="NCBI Taxonomy" id="4839"/>
    <lineage>
        <taxon>Eukaryota</taxon>
        <taxon>Fungi</taxon>
        <taxon>Fungi incertae sedis</taxon>
        <taxon>Mucoromycota</taxon>
        <taxon>Mucoromycotina</taxon>
        <taxon>Mucoromycetes</taxon>
        <taxon>Mucorales</taxon>
        <taxon>Lichtheimiaceae</taxon>
        <taxon>Rhizomucor</taxon>
    </lineage>
</organism>
<protein>
    <submittedName>
        <fullName evidence="4">Xyloglucanase B</fullName>
        <ecNumber evidence="4">3.2.1.151</ecNumber>
    </submittedName>
</protein>
<keyword evidence="2 4" id="KW-0326">Glycosidase</keyword>
<name>M9PK16_RHIMI</name>
<dbReference type="GO" id="GO:0008810">
    <property type="term" value="F:cellulase activity"/>
    <property type="evidence" value="ECO:0007669"/>
    <property type="project" value="InterPro"/>
</dbReference>
<dbReference type="PANTHER" id="PTHR34002:SF9">
    <property type="entry name" value="XYLOGLUCAN-SPECIFIC ENDO-BETA-1,4-GLUCANASE A"/>
    <property type="match status" value="1"/>
</dbReference>
<comment type="similarity">
    <text evidence="1 2">Belongs to the glycosyl hydrolase 12 (cellulase H) family.</text>
</comment>
<keyword evidence="2 4" id="KW-0378">Hydrolase</keyword>
<dbReference type="GO" id="GO:0033946">
    <property type="term" value="F:xyloglucan-specific endo-beta-1,4-glucanase activity"/>
    <property type="evidence" value="ECO:0007669"/>
    <property type="project" value="UniProtKB-EC"/>
</dbReference>
<gene>
    <name evidence="4" type="primary">XEG12B</name>
</gene>
<dbReference type="Pfam" id="PF01670">
    <property type="entry name" value="Glyco_hydro_12"/>
    <property type="match status" value="1"/>
</dbReference>
<feature type="signal peptide" evidence="3">
    <location>
        <begin position="1"/>
        <end position="20"/>
    </location>
</feature>
<dbReference type="AlphaFoldDB" id="M9PK16"/>
<dbReference type="InterPro" id="IPR013320">
    <property type="entry name" value="ConA-like_dom_sf"/>
</dbReference>
<dbReference type="GO" id="GO:0000272">
    <property type="term" value="P:polysaccharide catabolic process"/>
    <property type="evidence" value="ECO:0007669"/>
    <property type="project" value="UniProtKB-KW"/>
</dbReference>
<dbReference type="Gene3D" id="2.60.120.180">
    <property type="match status" value="1"/>
</dbReference>
<proteinExistence type="evidence at transcript level"/>
<dbReference type="SUPFAM" id="SSF49899">
    <property type="entry name" value="Concanavalin A-like lectins/glucanases"/>
    <property type="match status" value="1"/>
</dbReference>